<reference evidence="4" key="1">
    <citation type="journal article" date="2019" name="Int. J. Syst. Evol. Microbiol.">
        <title>The Global Catalogue of Microorganisms (GCM) 10K type strain sequencing project: providing services to taxonomists for standard genome sequencing and annotation.</title>
        <authorList>
            <consortium name="The Broad Institute Genomics Platform"/>
            <consortium name="The Broad Institute Genome Sequencing Center for Infectious Disease"/>
            <person name="Wu L."/>
            <person name="Ma J."/>
        </authorList>
    </citation>
    <scope>NUCLEOTIDE SEQUENCE [LARGE SCALE GENOMIC DNA]</scope>
    <source>
        <strain evidence="4">CGMCC 4.1530</strain>
    </source>
</reference>
<dbReference type="EMBL" id="JBHSUC010000061">
    <property type="protein sequence ID" value="MFC6363699.1"/>
    <property type="molecule type" value="Genomic_DNA"/>
</dbReference>
<evidence type="ECO:0000259" key="1">
    <source>
        <dbReference type="Pfam" id="PF10106"/>
    </source>
</evidence>
<dbReference type="Pfam" id="PF10106">
    <property type="entry name" value="DUF2345"/>
    <property type="match status" value="1"/>
</dbReference>
<feature type="domain" description="Putative type VI secretion system Rhs element associated Vgr" evidence="2">
    <location>
        <begin position="1"/>
        <end position="88"/>
    </location>
</feature>
<organism evidence="3 4">
    <name type="scientific">Tatumella punctata</name>
    <dbReference type="NCBI Taxonomy" id="399969"/>
    <lineage>
        <taxon>Bacteria</taxon>
        <taxon>Pseudomonadati</taxon>
        <taxon>Pseudomonadota</taxon>
        <taxon>Gammaproteobacteria</taxon>
        <taxon>Enterobacterales</taxon>
        <taxon>Erwiniaceae</taxon>
        <taxon>Tatumella</taxon>
    </lineage>
</organism>
<evidence type="ECO:0000259" key="2">
    <source>
        <dbReference type="Pfam" id="PF13296"/>
    </source>
</evidence>
<sequence length="331" mass="34561">GEEHVKLSTEYGGKTQLNLGHNVDEKRVLRGEGAELRTDDWVVIRGGKGVFISADEQPRAQEKMLEMDDAIRQLEQALTLARSMTKAAISAQATEGDVCSQQQLNASLSNLTAPGMLLHAPQGIGMVSARALRIASGSESVGIMSGDNTDISAGQSFTVAAGDTVSLLAKGQGMRLLAANGPIKIQAQSDALSVSAQQDLDIQSSEGKVTVSAHQELVLTCGGAYIKLSGGNIELGCPGNILSKCTNAQKMGAASLDIAPVEMPRGFGGGFILTDDKGIPQPSTPYWITTAEGDILQGITDEKGKTAPVNTLIPSSVKVEFGKVKNDGEAE</sequence>
<comment type="caution">
    <text evidence="3">The sequence shown here is derived from an EMBL/GenBank/DDBJ whole genome shotgun (WGS) entry which is preliminary data.</text>
</comment>
<feature type="non-terminal residue" evidence="3">
    <location>
        <position position="1"/>
    </location>
</feature>
<feature type="domain" description="DUF2345" evidence="1">
    <location>
        <begin position="106"/>
        <end position="253"/>
    </location>
</feature>
<dbReference type="Pfam" id="PF13296">
    <property type="entry name" value="T6SS_Vgr"/>
    <property type="match status" value="1"/>
</dbReference>
<proteinExistence type="predicted"/>
<dbReference type="InterPro" id="IPR028244">
    <property type="entry name" value="T6SS_Rhs_Vgr_dom"/>
</dbReference>
<gene>
    <name evidence="3" type="ORF">ACFP73_16780</name>
</gene>
<evidence type="ECO:0000313" key="4">
    <source>
        <dbReference type="Proteomes" id="UP001596215"/>
    </source>
</evidence>
<dbReference type="RefSeq" id="WP_385959974.1">
    <property type="nucleotide sequence ID" value="NZ_JBHSUC010000061.1"/>
</dbReference>
<keyword evidence="4" id="KW-1185">Reference proteome</keyword>
<name>A0ABW1VUA0_9GAMM</name>
<protein>
    <submittedName>
        <fullName evidence="3">DUF2345 domain-containing protein</fullName>
    </submittedName>
</protein>
<dbReference type="InterPro" id="IPR018769">
    <property type="entry name" value="VgrG2_DUF2345"/>
</dbReference>
<dbReference type="Proteomes" id="UP001596215">
    <property type="component" value="Unassembled WGS sequence"/>
</dbReference>
<evidence type="ECO:0000313" key="3">
    <source>
        <dbReference type="EMBL" id="MFC6363699.1"/>
    </source>
</evidence>
<accession>A0ABW1VUA0</accession>